<proteinExistence type="predicted"/>
<dbReference type="SUPFAM" id="SSF81464">
    <property type="entry name" value="Cytochrome c oxidase subunit II-like, transmembrane region"/>
    <property type="match status" value="1"/>
</dbReference>
<evidence type="ECO:0000256" key="3">
    <source>
        <dbReference type="ARBA" id="ARBA00023136"/>
    </source>
</evidence>
<protein>
    <recommendedName>
        <fullName evidence="6">Cytochrome oxidase subunit II transmembrane region profile domain-containing protein</fullName>
    </recommendedName>
</protein>
<gene>
    <name evidence="5" type="ORF">METZ01_LOCUS371399</name>
</gene>
<accession>A0A382T9S7</accession>
<sequence length="85" mass="9291">MKQLLTMTGAITALMSSRAVIAEYGLNMTKGVSTISGDIYSLHMMVFWVCFAIGVVVFGAMFYSIINHRKSKGVKAAHFHDSTTV</sequence>
<organism evidence="5">
    <name type="scientific">marine metagenome</name>
    <dbReference type="NCBI Taxonomy" id="408172"/>
    <lineage>
        <taxon>unclassified sequences</taxon>
        <taxon>metagenomes</taxon>
        <taxon>ecological metagenomes</taxon>
    </lineage>
</organism>
<dbReference type="AlphaFoldDB" id="A0A382T9S7"/>
<keyword evidence="4" id="KW-1133">Transmembrane helix</keyword>
<dbReference type="InterPro" id="IPR036257">
    <property type="entry name" value="Cyt_c_oxidase_su2_TM_sf"/>
</dbReference>
<evidence type="ECO:0000256" key="4">
    <source>
        <dbReference type="SAM" id="Phobius"/>
    </source>
</evidence>
<evidence type="ECO:0008006" key="6">
    <source>
        <dbReference type="Google" id="ProtNLM"/>
    </source>
</evidence>
<evidence type="ECO:0000313" key="5">
    <source>
        <dbReference type="EMBL" id="SVD18545.1"/>
    </source>
</evidence>
<evidence type="ECO:0000256" key="2">
    <source>
        <dbReference type="ARBA" id="ARBA00022692"/>
    </source>
</evidence>
<dbReference type="GO" id="GO:0016020">
    <property type="term" value="C:membrane"/>
    <property type="evidence" value="ECO:0007669"/>
    <property type="project" value="UniProtKB-SubCell"/>
</dbReference>
<evidence type="ECO:0000256" key="1">
    <source>
        <dbReference type="ARBA" id="ARBA00004370"/>
    </source>
</evidence>
<dbReference type="EMBL" id="UINC01134785">
    <property type="protein sequence ID" value="SVD18545.1"/>
    <property type="molecule type" value="Genomic_DNA"/>
</dbReference>
<feature type="non-terminal residue" evidence="5">
    <location>
        <position position="85"/>
    </location>
</feature>
<comment type="subcellular location">
    <subcellularLocation>
        <location evidence="1">Membrane</location>
    </subcellularLocation>
</comment>
<feature type="transmembrane region" description="Helical" evidence="4">
    <location>
        <begin position="46"/>
        <end position="66"/>
    </location>
</feature>
<dbReference type="Gene3D" id="1.10.287.90">
    <property type="match status" value="1"/>
</dbReference>
<name>A0A382T9S7_9ZZZZ</name>
<keyword evidence="2 4" id="KW-0812">Transmembrane</keyword>
<keyword evidence="3 4" id="KW-0472">Membrane</keyword>
<reference evidence="5" key="1">
    <citation type="submission" date="2018-05" db="EMBL/GenBank/DDBJ databases">
        <authorList>
            <person name="Lanie J.A."/>
            <person name="Ng W.-L."/>
            <person name="Kazmierczak K.M."/>
            <person name="Andrzejewski T.M."/>
            <person name="Davidsen T.M."/>
            <person name="Wayne K.J."/>
            <person name="Tettelin H."/>
            <person name="Glass J.I."/>
            <person name="Rusch D."/>
            <person name="Podicherti R."/>
            <person name="Tsui H.-C.T."/>
            <person name="Winkler M.E."/>
        </authorList>
    </citation>
    <scope>NUCLEOTIDE SEQUENCE</scope>
</reference>